<dbReference type="EMBL" id="AFBI03000036">
    <property type="protein sequence ID" value="EJW03509.1"/>
    <property type="molecule type" value="Genomic_DNA"/>
</dbReference>
<keyword evidence="2" id="KW-0812">Transmembrane</keyword>
<dbReference type="InParanoid" id="J9D7L0"/>
<sequence length="688" mass="79847">MKRLKVYGNVCATVVFCCVVGFFVFNNINGKSQGKSAKKTAKGIDKESFEQEVLDLGISDLYDSEGSSSSYNSLSSSFGLNSLKDEQQNSDENTEEERANSLDHLVLTEDDQEIENSSSSQNSFIFDNPRPEVLNPKDTKLQDASKNDSNNFFPQVTNTQGVSPTAVNLREEYYKWQYSFNNIIIKIPAENEYFSVSLREEFTFEQSSPFLIEIKNISETNDFARWTICRRPAEKQVIENDMDSNSESDTCNLNDAKKNERIGKDGNIEDDDLESFYKEWIENYNRTVQSETEKVVSEEDEAYFDDIITKMLAEKNTSELEAKLKAFNYIKKNKFDDVLNQVILNNAELIQKIRRKLISQEVKGKCIQLYMCGRDFQMSGYFTPNGNNNISKQKRLLIAAIGRELLRNDASEDLKSVLDKFSKEIYSQKFKLENSCLNLKIKKAELVRCQSYFKNPCLIKILHNALFHKSFDQNMSSVEDLYDFSQALQVNLLHDLIIIFDHIRLETDDIKELIFNNKYLSQTEVIFSCGFFLHSEISQNSNGVAVVKNIKKLLEKWCIKIPGSLIDPTDSLFMKNPYKTTNSSNLRLLDEMTIYKQYNSTEKKNPITDENIYNLNDYKPAEKLMRAWERLKKRMGKDFEAYFLFIENERFLSWRPFLNGKKTDGTSIFDPLSSFNCFWDIRNFYPFQ</sequence>
<dbReference type="VEuPathDB" id="MicrosporidiaDB:EDEG_02165"/>
<dbReference type="AlphaFoldDB" id="J9D7L0"/>
<feature type="region of interest" description="Disordered" evidence="1">
    <location>
        <begin position="111"/>
        <end position="137"/>
    </location>
</feature>
<keyword evidence="4" id="KW-1185">Reference proteome</keyword>
<accession>J9D7L0</accession>
<evidence type="ECO:0000256" key="1">
    <source>
        <dbReference type="SAM" id="MobiDB-lite"/>
    </source>
</evidence>
<gene>
    <name evidence="3" type="ORF">EDEG_02165</name>
</gene>
<dbReference type="HOGENOM" id="CLU_400093_0_0_1"/>
<comment type="caution">
    <text evidence="3">The sequence shown here is derived from an EMBL/GenBank/DDBJ whole genome shotgun (WGS) entry which is preliminary data.</text>
</comment>
<organism evidence="3 4">
    <name type="scientific">Edhazardia aedis (strain USNM 41457)</name>
    <name type="common">Microsporidian parasite</name>
    <dbReference type="NCBI Taxonomy" id="1003232"/>
    <lineage>
        <taxon>Eukaryota</taxon>
        <taxon>Fungi</taxon>
        <taxon>Fungi incertae sedis</taxon>
        <taxon>Microsporidia</taxon>
        <taxon>Edhazardia</taxon>
    </lineage>
</organism>
<feature type="region of interest" description="Disordered" evidence="1">
    <location>
        <begin position="242"/>
        <end position="264"/>
    </location>
</feature>
<name>J9D7L0_EDHAE</name>
<evidence type="ECO:0000256" key="2">
    <source>
        <dbReference type="SAM" id="Phobius"/>
    </source>
</evidence>
<evidence type="ECO:0000313" key="3">
    <source>
        <dbReference type="EMBL" id="EJW03509.1"/>
    </source>
</evidence>
<protein>
    <submittedName>
        <fullName evidence="3">Uncharacterized protein</fullName>
    </submittedName>
</protein>
<keyword evidence="2" id="KW-1133">Transmembrane helix</keyword>
<reference evidence="3 4" key="1">
    <citation type="submission" date="2011-08" db="EMBL/GenBank/DDBJ databases">
        <authorList>
            <person name="Liu Z.J."/>
            <person name="Shi F.L."/>
            <person name="Lu J.Q."/>
            <person name="Li M."/>
            <person name="Wang Z.L."/>
        </authorList>
    </citation>
    <scope>NUCLEOTIDE SEQUENCE [LARGE SCALE GENOMIC DNA]</scope>
    <source>
        <strain evidence="3 4">USNM 41457</strain>
    </source>
</reference>
<dbReference type="Proteomes" id="UP000003163">
    <property type="component" value="Unassembled WGS sequence"/>
</dbReference>
<feature type="transmembrane region" description="Helical" evidence="2">
    <location>
        <begin position="7"/>
        <end position="25"/>
    </location>
</feature>
<keyword evidence="2" id="KW-0472">Membrane</keyword>
<proteinExistence type="predicted"/>
<evidence type="ECO:0000313" key="4">
    <source>
        <dbReference type="Proteomes" id="UP000003163"/>
    </source>
</evidence>
<feature type="compositionally biased region" description="Low complexity" evidence="1">
    <location>
        <begin position="115"/>
        <end position="128"/>
    </location>
</feature>
<reference evidence="4" key="2">
    <citation type="submission" date="2015-07" db="EMBL/GenBank/DDBJ databases">
        <title>Contrasting host-pathogen interactions and genome evolution in two generalist and specialist microsporidian pathogens of mosquitoes.</title>
        <authorList>
            <consortium name="The Broad Institute Genomics Platform"/>
            <consortium name="The Broad Institute Genome Sequencing Center for Infectious Disease"/>
            <person name="Cuomo C.A."/>
            <person name="Sanscrainte N.D."/>
            <person name="Goldberg J.M."/>
            <person name="Heiman D."/>
            <person name="Young S."/>
            <person name="Zeng Q."/>
            <person name="Becnel J.J."/>
            <person name="Birren B.W."/>
        </authorList>
    </citation>
    <scope>NUCLEOTIDE SEQUENCE [LARGE SCALE GENOMIC DNA]</scope>
    <source>
        <strain evidence="4">USNM 41457</strain>
    </source>
</reference>
<feature type="compositionally biased region" description="Basic and acidic residues" evidence="1">
    <location>
        <begin position="255"/>
        <end position="264"/>
    </location>
</feature>